<sequence length="126" mass="13145">MKHEFVMAKDAPAAVGPYSHAVHSGKTLYVSGQLGLNPADGTLAEGVENQARVALSNLKAVLAAADMGLENVVKTTVFLKNMDDFAAVNAIYAEAFGDTKPARSCVAVAALPKDALFEIEAIARKG</sequence>
<evidence type="ECO:0000313" key="2">
    <source>
        <dbReference type="EMBL" id="HIQ63931.1"/>
    </source>
</evidence>
<dbReference type="InterPro" id="IPR035959">
    <property type="entry name" value="RutC-like_sf"/>
</dbReference>
<dbReference type="PANTHER" id="PTHR11803">
    <property type="entry name" value="2-IMINOBUTANOATE/2-IMINOPROPANOATE DEAMINASE RIDA"/>
    <property type="match status" value="1"/>
</dbReference>
<reference evidence="2" key="1">
    <citation type="submission" date="2020-10" db="EMBL/GenBank/DDBJ databases">
        <authorList>
            <person name="Gilroy R."/>
        </authorList>
    </citation>
    <scope>NUCLEOTIDE SEQUENCE</scope>
    <source>
        <strain evidence="2">ChiHile30-977</strain>
    </source>
</reference>
<dbReference type="Gene3D" id="3.30.1330.40">
    <property type="entry name" value="RutC-like"/>
    <property type="match status" value="1"/>
</dbReference>
<dbReference type="GO" id="GO:0019239">
    <property type="term" value="F:deaminase activity"/>
    <property type="evidence" value="ECO:0007669"/>
    <property type="project" value="TreeGrafter"/>
</dbReference>
<organism evidence="2 3">
    <name type="scientific">Candidatus Avichristensenella intestinipullorum</name>
    <dbReference type="NCBI Taxonomy" id="2840693"/>
    <lineage>
        <taxon>Bacteria</taxon>
        <taxon>Bacillati</taxon>
        <taxon>Bacillota</taxon>
        <taxon>Clostridia</taxon>
        <taxon>Candidatus Avichristensenella</taxon>
    </lineage>
</organism>
<gene>
    <name evidence="2" type="ORF">IAA66_10205</name>
</gene>
<proteinExistence type="inferred from homology"/>
<dbReference type="PANTHER" id="PTHR11803:SF58">
    <property type="entry name" value="PROTEIN HMF1-RELATED"/>
    <property type="match status" value="1"/>
</dbReference>
<dbReference type="EMBL" id="DVFI01000139">
    <property type="protein sequence ID" value="HIQ63931.1"/>
    <property type="molecule type" value="Genomic_DNA"/>
</dbReference>
<reference evidence="2" key="2">
    <citation type="journal article" date="2021" name="PeerJ">
        <title>Extensive microbial diversity within the chicken gut microbiome revealed by metagenomics and culture.</title>
        <authorList>
            <person name="Gilroy R."/>
            <person name="Ravi A."/>
            <person name="Getino M."/>
            <person name="Pursley I."/>
            <person name="Horton D.L."/>
            <person name="Alikhan N.F."/>
            <person name="Baker D."/>
            <person name="Gharbi K."/>
            <person name="Hall N."/>
            <person name="Watson M."/>
            <person name="Adriaenssens E.M."/>
            <person name="Foster-Nyarko E."/>
            <person name="Jarju S."/>
            <person name="Secka A."/>
            <person name="Antonio M."/>
            <person name="Oren A."/>
            <person name="Chaudhuri R.R."/>
            <person name="La Ragione R."/>
            <person name="Hildebrand F."/>
            <person name="Pallen M.J."/>
        </authorList>
    </citation>
    <scope>NUCLEOTIDE SEQUENCE</scope>
    <source>
        <strain evidence="2">ChiHile30-977</strain>
    </source>
</reference>
<accession>A0A9D0YYU3</accession>
<dbReference type="NCBIfam" id="TIGR00004">
    <property type="entry name" value="Rid family detoxifying hydrolase"/>
    <property type="match status" value="1"/>
</dbReference>
<dbReference type="CDD" id="cd00448">
    <property type="entry name" value="YjgF_YER057c_UK114_family"/>
    <property type="match status" value="1"/>
</dbReference>
<dbReference type="FunFam" id="3.30.1330.40:FF:000001">
    <property type="entry name" value="L-PSP family endoribonuclease"/>
    <property type="match status" value="1"/>
</dbReference>
<comment type="similarity">
    <text evidence="1">Belongs to the RutC family.</text>
</comment>
<dbReference type="SUPFAM" id="SSF55298">
    <property type="entry name" value="YjgF-like"/>
    <property type="match status" value="1"/>
</dbReference>
<evidence type="ECO:0000256" key="1">
    <source>
        <dbReference type="ARBA" id="ARBA00010552"/>
    </source>
</evidence>
<protein>
    <submittedName>
        <fullName evidence="2">RidA family protein</fullName>
    </submittedName>
</protein>
<dbReference type="Proteomes" id="UP000886819">
    <property type="component" value="Unassembled WGS sequence"/>
</dbReference>
<dbReference type="GO" id="GO:0005829">
    <property type="term" value="C:cytosol"/>
    <property type="evidence" value="ECO:0007669"/>
    <property type="project" value="TreeGrafter"/>
</dbReference>
<comment type="caution">
    <text evidence="2">The sequence shown here is derived from an EMBL/GenBank/DDBJ whole genome shotgun (WGS) entry which is preliminary data.</text>
</comment>
<dbReference type="InterPro" id="IPR006056">
    <property type="entry name" value="RidA"/>
</dbReference>
<evidence type="ECO:0000313" key="3">
    <source>
        <dbReference type="Proteomes" id="UP000886819"/>
    </source>
</evidence>
<dbReference type="InterPro" id="IPR006175">
    <property type="entry name" value="YjgF/YER057c/UK114"/>
</dbReference>
<name>A0A9D0YYU3_9FIRM</name>
<dbReference type="Pfam" id="PF01042">
    <property type="entry name" value="Ribonuc_L-PSP"/>
    <property type="match status" value="1"/>
</dbReference>
<dbReference type="AlphaFoldDB" id="A0A9D0YYU3"/>